<protein>
    <submittedName>
        <fullName evidence="1">Uncharacterized protein</fullName>
    </submittedName>
</protein>
<evidence type="ECO:0000313" key="1">
    <source>
        <dbReference type="EMBL" id="RGY01462.1"/>
    </source>
</evidence>
<dbReference type="AlphaFoldDB" id="A0A413I2L7"/>
<comment type="caution">
    <text evidence="1">The sequence shown here is derived from an EMBL/GenBank/DDBJ whole genome shotgun (WGS) entry which is preliminary data.</text>
</comment>
<dbReference type="Proteomes" id="UP000284434">
    <property type="component" value="Unassembled WGS sequence"/>
</dbReference>
<dbReference type="RefSeq" id="WP_118105008.1">
    <property type="nucleotide sequence ID" value="NZ_JABWDG010000128.1"/>
</dbReference>
<sequence length="387" mass="44826">MSESNKLNTEEIVKQNSVSCPGISSKYWDDFPEDFVLYIETSYDIQKNQLIAHNLEEIQKIYAAHNLNFLYLPLLLQDGANVFGRIYPGAELNRTICPENITPVITASLFADLHVSKDMQGAMLLARSSQWNRRNKDFELTPLGGGVPIRELFQAHARMHAFYDLTKYCKTLSEGEPGEETDPEMRFDTEISKVVSEIDERIRFLKGKGLFRLLSDTIAPMLKSEPSRLRVTEDFRLFLPDYNNMEISLNPLPKVVYFLFLRHPEGIFIKNLSLYRHELTQIYRLLSHRDNLEDMNESIRKLTDPSDNSIYEKCSRIKRVFLQKMSDDLAQHYYVDGYPRQPKRILLSTGMISFPDALKNIKTVISREDYAVMNLAEIFKNMGIGEK</sequence>
<accession>A0A413I2L7</accession>
<organism evidence="1 2">
    <name type="scientific">Odoribacter splanchnicus</name>
    <dbReference type="NCBI Taxonomy" id="28118"/>
    <lineage>
        <taxon>Bacteria</taxon>
        <taxon>Pseudomonadati</taxon>
        <taxon>Bacteroidota</taxon>
        <taxon>Bacteroidia</taxon>
        <taxon>Bacteroidales</taxon>
        <taxon>Odoribacteraceae</taxon>
        <taxon>Odoribacter</taxon>
    </lineage>
</organism>
<reference evidence="1 2" key="1">
    <citation type="submission" date="2018-08" db="EMBL/GenBank/DDBJ databases">
        <title>A genome reference for cultivated species of the human gut microbiota.</title>
        <authorList>
            <person name="Zou Y."/>
            <person name="Xue W."/>
            <person name="Luo G."/>
        </authorList>
    </citation>
    <scope>NUCLEOTIDE SEQUENCE [LARGE SCALE GENOMIC DNA]</scope>
    <source>
        <strain evidence="1 2">OF03-11</strain>
    </source>
</reference>
<proteinExistence type="predicted"/>
<evidence type="ECO:0000313" key="2">
    <source>
        <dbReference type="Proteomes" id="UP000284434"/>
    </source>
</evidence>
<name>A0A413I2L7_9BACT</name>
<dbReference type="EMBL" id="QSCO01000062">
    <property type="protein sequence ID" value="RGY01462.1"/>
    <property type="molecule type" value="Genomic_DNA"/>
</dbReference>
<gene>
    <name evidence="1" type="ORF">DXA53_20205</name>
</gene>